<feature type="domain" description="AB hydrolase-1" evidence="1">
    <location>
        <begin position="6"/>
        <end position="177"/>
    </location>
</feature>
<organism evidence="2">
    <name type="scientific">marine metagenome</name>
    <dbReference type="NCBI Taxonomy" id="408172"/>
    <lineage>
        <taxon>unclassified sequences</taxon>
        <taxon>metagenomes</taxon>
        <taxon>ecological metagenomes</taxon>
    </lineage>
</organism>
<dbReference type="InterPro" id="IPR050471">
    <property type="entry name" value="AB_hydrolase"/>
</dbReference>
<dbReference type="AlphaFoldDB" id="A0A381QXF6"/>
<dbReference type="PANTHER" id="PTHR43433">
    <property type="entry name" value="HYDROLASE, ALPHA/BETA FOLD FAMILY PROTEIN"/>
    <property type="match status" value="1"/>
</dbReference>
<dbReference type="InterPro" id="IPR029058">
    <property type="entry name" value="AB_hydrolase_fold"/>
</dbReference>
<evidence type="ECO:0000259" key="1">
    <source>
        <dbReference type="Pfam" id="PF12697"/>
    </source>
</evidence>
<reference evidence="2" key="1">
    <citation type="submission" date="2018-05" db="EMBL/GenBank/DDBJ databases">
        <authorList>
            <person name="Lanie J.A."/>
            <person name="Ng W.-L."/>
            <person name="Kazmierczak K.M."/>
            <person name="Andrzejewski T.M."/>
            <person name="Davidsen T.M."/>
            <person name="Wayne K.J."/>
            <person name="Tettelin H."/>
            <person name="Glass J.I."/>
            <person name="Rusch D."/>
            <person name="Podicherti R."/>
            <person name="Tsui H.-C.T."/>
            <person name="Winkler M.E."/>
        </authorList>
    </citation>
    <scope>NUCLEOTIDE SEQUENCE</scope>
</reference>
<gene>
    <name evidence="2" type="ORF">METZ01_LOCUS36959</name>
</gene>
<dbReference type="EMBL" id="UINC01001581">
    <property type="protein sequence ID" value="SUZ84105.1"/>
    <property type="molecule type" value="Genomic_DNA"/>
</dbReference>
<name>A0A381QXF6_9ZZZZ</name>
<dbReference type="InterPro" id="IPR000073">
    <property type="entry name" value="AB_hydrolase_1"/>
</dbReference>
<accession>A0A381QXF6</accession>
<sequence length="192" mass="20030">MADLAGDTAVVIEALGVGPATLVGHAFGNRVARLVAALHPGQVESVVLLACGGRVPAAPEHRAALRRVFDVDASPEEHLAAVGAAFFAPCNDASVWAGGWHPVVAHHQGRAVADDDIEVWWTAGSADVLVLQPADDVVALPANARSIVDLLGDRASLVVVADAGHALLPEQPQVVADTLLEWLRGRSRRVPR</sequence>
<dbReference type="Gene3D" id="3.40.50.1820">
    <property type="entry name" value="alpha/beta hydrolase"/>
    <property type="match status" value="1"/>
</dbReference>
<dbReference type="PANTHER" id="PTHR43433:SF5">
    <property type="entry name" value="AB HYDROLASE-1 DOMAIN-CONTAINING PROTEIN"/>
    <property type="match status" value="1"/>
</dbReference>
<dbReference type="Pfam" id="PF12697">
    <property type="entry name" value="Abhydrolase_6"/>
    <property type="match status" value="1"/>
</dbReference>
<protein>
    <recommendedName>
        <fullName evidence="1">AB hydrolase-1 domain-containing protein</fullName>
    </recommendedName>
</protein>
<evidence type="ECO:0000313" key="2">
    <source>
        <dbReference type="EMBL" id="SUZ84105.1"/>
    </source>
</evidence>
<proteinExistence type="predicted"/>
<dbReference type="SUPFAM" id="SSF53474">
    <property type="entry name" value="alpha/beta-Hydrolases"/>
    <property type="match status" value="1"/>
</dbReference>